<comment type="caution">
    <text evidence="2">The sequence shown here is derived from an EMBL/GenBank/DDBJ whole genome shotgun (WGS) entry which is preliminary data.</text>
</comment>
<dbReference type="GeneID" id="6012850"/>
<keyword evidence="3" id="KW-1185">Reference proteome</keyword>
<evidence type="ECO:0000313" key="3">
    <source>
        <dbReference type="Proteomes" id="UP000001861"/>
    </source>
</evidence>
<reference evidence="2 3" key="1">
    <citation type="journal article" date="2010" name="Proc. Natl. Acad. Sci. U.S.A.">
        <title>Insights into evolution of multicellular fungi from the assembled chromosomes of the mushroom Coprinopsis cinerea (Coprinus cinereus).</title>
        <authorList>
            <person name="Stajich J.E."/>
            <person name="Wilke S.K."/>
            <person name="Ahren D."/>
            <person name="Au C.H."/>
            <person name="Birren B.W."/>
            <person name="Borodovsky M."/>
            <person name="Burns C."/>
            <person name="Canback B."/>
            <person name="Casselton L.A."/>
            <person name="Cheng C.K."/>
            <person name="Deng J."/>
            <person name="Dietrich F.S."/>
            <person name="Fargo D.C."/>
            <person name="Farman M.L."/>
            <person name="Gathman A.C."/>
            <person name="Goldberg J."/>
            <person name="Guigo R."/>
            <person name="Hoegger P.J."/>
            <person name="Hooker J.B."/>
            <person name="Huggins A."/>
            <person name="James T.Y."/>
            <person name="Kamada T."/>
            <person name="Kilaru S."/>
            <person name="Kodira C."/>
            <person name="Kues U."/>
            <person name="Kupfer D."/>
            <person name="Kwan H.S."/>
            <person name="Lomsadze A."/>
            <person name="Li W."/>
            <person name="Lilly W.W."/>
            <person name="Ma L.J."/>
            <person name="Mackey A.J."/>
            <person name="Manning G."/>
            <person name="Martin F."/>
            <person name="Muraguchi H."/>
            <person name="Natvig D.O."/>
            <person name="Palmerini H."/>
            <person name="Ramesh M.A."/>
            <person name="Rehmeyer C.J."/>
            <person name="Roe B.A."/>
            <person name="Shenoy N."/>
            <person name="Stanke M."/>
            <person name="Ter-Hovhannisyan V."/>
            <person name="Tunlid A."/>
            <person name="Velagapudi R."/>
            <person name="Vision T.J."/>
            <person name="Zeng Q."/>
            <person name="Zolan M.E."/>
            <person name="Pukkila P.J."/>
        </authorList>
    </citation>
    <scope>NUCLEOTIDE SEQUENCE [LARGE SCALE GENOMIC DNA]</scope>
    <source>
        <strain evidence="3">Okayama-7 / 130 / ATCC MYA-4618 / FGSC 9003</strain>
    </source>
</reference>
<dbReference type="InterPro" id="IPR036770">
    <property type="entry name" value="Ankyrin_rpt-contain_sf"/>
</dbReference>
<protein>
    <recommendedName>
        <fullName evidence="4">Ankyrin repeat protein</fullName>
    </recommendedName>
</protein>
<organism evidence="2 3">
    <name type="scientific">Coprinopsis cinerea (strain Okayama-7 / 130 / ATCC MYA-4618 / FGSC 9003)</name>
    <name type="common">Inky cap fungus</name>
    <name type="synonym">Hormographiella aspergillata</name>
    <dbReference type="NCBI Taxonomy" id="240176"/>
    <lineage>
        <taxon>Eukaryota</taxon>
        <taxon>Fungi</taxon>
        <taxon>Dikarya</taxon>
        <taxon>Basidiomycota</taxon>
        <taxon>Agaricomycotina</taxon>
        <taxon>Agaricomycetes</taxon>
        <taxon>Agaricomycetidae</taxon>
        <taxon>Agaricales</taxon>
        <taxon>Agaricineae</taxon>
        <taxon>Psathyrellaceae</taxon>
        <taxon>Coprinopsis</taxon>
    </lineage>
</organism>
<feature type="region of interest" description="Disordered" evidence="1">
    <location>
        <begin position="76"/>
        <end position="104"/>
    </location>
</feature>
<dbReference type="OMA" id="NIWIACS"/>
<dbReference type="InParanoid" id="A8NTU8"/>
<dbReference type="KEGG" id="cci:CC1G_06392"/>
<name>A8NTU8_COPC7</name>
<dbReference type="Gene3D" id="1.25.40.20">
    <property type="entry name" value="Ankyrin repeat-containing domain"/>
    <property type="match status" value="1"/>
</dbReference>
<evidence type="ECO:0000313" key="2">
    <source>
        <dbReference type="EMBL" id="EAU85491.2"/>
    </source>
</evidence>
<dbReference type="HOGENOM" id="CLU_078327_1_0_1"/>
<dbReference type="FunCoup" id="A8NTU8">
    <property type="interactions" value="18"/>
</dbReference>
<dbReference type="Proteomes" id="UP000001861">
    <property type="component" value="Unassembled WGS sequence"/>
</dbReference>
<feature type="compositionally biased region" description="Polar residues" evidence="1">
    <location>
        <begin position="93"/>
        <end position="104"/>
    </location>
</feature>
<evidence type="ECO:0008006" key="4">
    <source>
        <dbReference type="Google" id="ProtNLM"/>
    </source>
</evidence>
<dbReference type="OrthoDB" id="19174at2759"/>
<dbReference type="RefSeq" id="XP_001836307.2">
    <property type="nucleotide sequence ID" value="XM_001836255.2"/>
</dbReference>
<evidence type="ECO:0000256" key="1">
    <source>
        <dbReference type="SAM" id="MobiDB-lite"/>
    </source>
</evidence>
<dbReference type="AlphaFoldDB" id="A8NTU8"/>
<accession>A8NTU8</accession>
<proteinExistence type="predicted"/>
<gene>
    <name evidence="2" type="ORF">CC1G_06392</name>
</gene>
<sequence>MAINQKNIWVAAGDGGDVNVTDDDGDTPLYTVENVETARYLVERGAVVDRRNLEGVSPIEYLSDDFEEVAAYLQTKSSLPPPSSQPSSTNPSQHAQDAASEQLTSELMASVHEIMQRGEQDGCDVDSQLAQAVTRAVLGGVEAGYQLADGTTDSERQRNQAPTAEDTSSTKRPRID</sequence>
<feature type="region of interest" description="Disordered" evidence="1">
    <location>
        <begin position="145"/>
        <end position="176"/>
    </location>
</feature>
<dbReference type="eggNOG" id="KOG0504">
    <property type="taxonomic scope" value="Eukaryota"/>
</dbReference>
<dbReference type="VEuPathDB" id="FungiDB:CC1G_06392"/>
<dbReference type="SUPFAM" id="SSF48403">
    <property type="entry name" value="Ankyrin repeat"/>
    <property type="match status" value="1"/>
</dbReference>
<dbReference type="EMBL" id="AACS02000004">
    <property type="protein sequence ID" value="EAU85491.2"/>
    <property type="molecule type" value="Genomic_DNA"/>
</dbReference>